<reference evidence="2" key="1">
    <citation type="submission" date="2014-09" db="EMBL/GenBank/DDBJ databases">
        <authorList>
            <person name="Magalhaes I.L.F."/>
            <person name="Oliveira U."/>
            <person name="Santos F.R."/>
            <person name="Vidigal T.H.D.A."/>
            <person name="Brescovit A.D."/>
            <person name="Santos A.J."/>
        </authorList>
    </citation>
    <scope>NUCLEOTIDE SEQUENCE</scope>
    <source>
        <tissue evidence="2">Shoot tissue taken approximately 20 cm above the soil surface</tissue>
    </source>
</reference>
<feature type="compositionally biased region" description="Low complexity" evidence="1">
    <location>
        <begin position="24"/>
        <end position="34"/>
    </location>
</feature>
<organism evidence="2">
    <name type="scientific">Arundo donax</name>
    <name type="common">Giant reed</name>
    <name type="synonym">Donax arundinaceus</name>
    <dbReference type="NCBI Taxonomy" id="35708"/>
    <lineage>
        <taxon>Eukaryota</taxon>
        <taxon>Viridiplantae</taxon>
        <taxon>Streptophyta</taxon>
        <taxon>Embryophyta</taxon>
        <taxon>Tracheophyta</taxon>
        <taxon>Spermatophyta</taxon>
        <taxon>Magnoliopsida</taxon>
        <taxon>Liliopsida</taxon>
        <taxon>Poales</taxon>
        <taxon>Poaceae</taxon>
        <taxon>PACMAD clade</taxon>
        <taxon>Arundinoideae</taxon>
        <taxon>Arundineae</taxon>
        <taxon>Arundo</taxon>
    </lineage>
</organism>
<proteinExistence type="predicted"/>
<feature type="compositionally biased region" description="Pro residues" evidence="1">
    <location>
        <begin position="7"/>
        <end position="23"/>
    </location>
</feature>
<protein>
    <submittedName>
        <fullName evidence="2">Uncharacterized protein</fullName>
    </submittedName>
</protein>
<accession>A0A0A9H0R3</accession>
<dbReference type="EMBL" id="GBRH01169475">
    <property type="protein sequence ID" value="JAE28421.1"/>
    <property type="molecule type" value="Transcribed_RNA"/>
</dbReference>
<feature type="region of interest" description="Disordered" evidence="1">
    <location>
        <begin position="1"/>
        <end position="73"/>
    </location>
</feature>
<evidence type="ECO:0000313" key="2">
    <source>
        <dbReference type="EMBL" id="JAE28421.1"/>
    </source>
</evidence>
<dbReference type="AlphaFoldDB" id="A0A0A9H0R3"/>
<sequence>MSGASISPPPPPPPPPRPAPPVKPSAATSSAASAFRRDLAGDSPRATSSRRAAKKPCLLSMSRGRGREGSVRE</sequence>
<reference evidence="2" key="2">
    <citation type="journal article" date="2015" name="Data Brief">
        <title>Shoot transcriptome of the giant reed, Arundo donax.</title>
        <authorList>
            <person name="Barrero R.A."/>
            <person name="Guerrero F.D."/>
            <person name="Moolhuijzen P."/>
            <person name="Goolsby J.A."/>
            <person name="Tidwell J."/>
            <person name="Bellgard S.E."/>
            <person name="Bellgard M.I."/>
        </authorList>
    </citation>
    <scope>NUCLEOTIDE SEQUENCE</scope>
    <source>
        <tissue evidence="2">Shoot tissue taken approximately 20 cm above the soil surface</tissue>
    </source>
</reference>
<name>A0A0A9H0R3_ARUDO</name>
<evidence type="ECO:0000256" key="1">
    <source>
        <dbReference type="SAM" id="MobiDB-lite"/>
    </source>
</evidence>